<dbReference type="SUPFAM" id="SSF55120">
    <property type="entry name" value="Pseudouridine synthase"/>
    <property type="match status" value="1"/>
</dbReference>
<dbReference type="CDD" id="cd02869">
    <property type="entry name" value="PseudoU_synth_RluA_like"/>
    <property type="match status" value="1"/>
</dbReference>
<dbReference type="EMBL" id="QGLF01000002">
    <property type="protein sequence ID" value="PWR21697.1"/>
    <property type="molecule type" value="Genomic_DNA"/>
</dbReference>
<sequence length="317" mass="33991">MTDMLATMHRLTVAEADGTDRLDKYLARATGLSRMRLKGLIEAGQATIDGATIEDVSARVKPGQSVTLDIPPARPADPKPEAIDLVIVHEDEHLVVVDKPAGLVVHPAPGNPDGTLVNALLAHCRGRLSGIGGVERPGIVHRIDKDTSGILVVAKTEAAHHGLSDLFARHDLTRGYKAVVYGNPAANAGSVDRPLGRSRHDRKKMAIVEDGKQAITHWQVEARFGRPPVAALLDCRLETGRTHQIRVHLSSLGHGLVGDTVYGRPQKGAPAPALAFGRQALHAWLLGFRHPVSGNLLEFESELPDDMSGLLDSLESL</sequence>
<organism evidence="8 9">
    <name type="scientific">Zavarzinia compransoris</name>
    <dbReference type="NCBI Taxonomy" id="1264899"/>
    <lineage>
        <taxon>Bacteria</taxon>
        <taxon>Pseudomonadati</taxon>
        <taxon>Pseudomonadota</taxon>
        <taxon>Alphaproteobacteria</taxon>
        <taxon>Rhodospirillales</taxon>
        <taxon>Zavarziniaceae</taxon>
        <taxon>Zavarzinia</taxon>
    </lineage>
</organism>
<dbReference type="PROSITE" id="PS50889">
    <property type="entry name" value="S4"/>
    <property type="match status" value="1"/>
</dbReference>
<evidence type="ECO:0000256" key="2">
    <source>
        <dbReference type="ARBA" id="ARBA00023235"/>
    </source>
</evidence>
<comment type="similarity">
    <text evidence="1 6">Belongs to the pseudouridine synthase RluA family.</text>
</comment>
<dbReference type="CDD" id="cd00165">
    <property type="entry name" value="S4"/>
    <property type="match status" value="1"/>
</dbReference>
<dbReference type="Gene3D" id="3.10.290.10">
    <property type="entry name" value="RNA-binding S4 domain"/>
    <property type="match status" value="1"/>
</dbReference>
<dbReference type="SMART" id="SM00363">
    <property type="entry name" value="S4"/>
    <property type="match status" value="1"/>
</dbReference>
<dbReference type="InterPro" id="IPR006224">
    <property type="entry name" value="PsdUridine_synth_RluA-like_CS"/>
</dbReference>
<evidence type="ECO:0000313" key="8">
    <source>
        <dbReference type="EMBL" id="PWR21697.1"/>
    </source>
</evidence>
<keyword evidence="2 6" id="KW-0413">Isomerase</keyword>
<protein>
    <recommendedName>
        <fullName evidence="6">Pseudouridine synthase</fullName>
        <ecNumber evidence="6">5.4.99.-</ecNumber>
    </recommendedName>
</protein>
<dbReference type="PANTHER" id="PTHR21600">
    <property type="entry name" value="MITOCHONDRIAL RNA PSEUDOURIDINE SYNTHASE"/>
    <property type="match status" value="1"/>
</dbReference>
<comment type="caution">
    <text evidence="8">The sequence shown here is derived from an EMBL/GenBank/DDBJ whole genome shotgun (WGS) entry which is preliminary data.</text>
</comment>
<dbReference type="InterPro" id="IPR006225">
    <property type="entry name" value="PsdUridine_synth_RluC/D"/>
</dbReference>
<evidence type="ECO:0000313" key="9">
    <source>
        <dbReference type="Proteomes" id="UP000246077"/>
    </source>
</evidence>
<dbReference type="Proteomes" id="UP000246077">
    <property type="component" value="Unassembled WGS sequence"/>
</dbReference>
<dbReference type="SUPFAM" id="SSF55174">
    <property type="entry name" value="Alpha-L RNA-binding motif"/>
    <property type="match status" value="1"/>
</dbReference>
<evidence type="ECO:0000256" key="5">
    <source>
        <dbReference type="PROSITE-ProRule" id="PRU00182"/>
    </source>
</evidence>
<accession>A0A317E3T5</accession>
<keyword evidence="5" id="KW-0694">RNA-binding</keyword>
<dbReference type="InterPro" id="IPR036986">
    <property type="entry name" value="S4_RNA-bd_sf"/>
</dbReference>
<gene>
    <name evidence="8" type="ORF">DKG75_06780</name>
</gene>
<keyword evidence="9" id="KW-1185">Reference proteome</keyword>
<comment type="catalytic activity">
    <reaction evidence="6">
        <text>a uridine in RNA = a pseudouridine in RNA</text>
        <dbReference type="Rhea" id="RHEA:48348"/>
        <dbReference type="Rhea" id="RHEA-COMP:12068"/>
        <dbReference type="Rhea" id="RHEA-COMP:12069"/>
        <dbReference type="ChEBI" id="CHEBI:65314"/>
        <dbReference type="ChEBI" id="CHEBI:65315"/>
    </reaction>
</comment>
<evidence type="ECO:0000256" key="3">
    <source>
        <dbReference type="ARBA" id="ARBA00036882"/>
    </source>
</evidence>
<dbReference type="PANTHER" id="PTHR21600:SF44">
    <property type="entry name" value="RIBOSOMAL LARGE SUBUNIT PSEUDOURIDINE SYNTHASE D"/>
    <property type="match status" value="1"/>
</dbReference>
<comment type="catalytic activity">
    <reaction evidence="3">
        <text>uridine(1911/1915/1917) in 23S rRNA = pseudouridine(1911/1915/1917) in 23S rRNA</text>
        <dbReference type="Rhea" id="RHEA:42524"/>
        <dbReference type="Rhea" id="RHEA-COMP:10097"/>
        <dbReference type="Rhea" id="RHEA-COMP:10098"/>
        <dbReference type="ChEBI" id="CHEBI:65314"/>
        <dbReference type="ChEBI" id="CHEBI:65315"/>
        <dbReference type="EC" id="5.4.99.23"/>
    </reaction>
</comment>
<feature type="domain" description="RNA-binding S4" evidence="7">
    <location>
        <begin position="20"/>
        <end position="80"/>
    </location>
</feature>
<dbReference type="InterPro" id="IPR050188">
    <property type="entry name" value="RluA_PseudoU_synthase"/>
</dbReference>
<dbReference type="GO" id="GO:0160140">
    <property type="term" value="F:23S rRNA pseudouridine(1911/1915/1917) synthase activity"/>
    <property type="evidence" value="ECO:0007669"/>
    <property type="project" value="UniProtKB-EC"/>
</dbReference>
<dbReference type="GO" id="GO:0000455">
    <property type="term" value="P:enzyme-directed rRNA pseudouridine synthesis"/>
    <property type="evidence" value="ECO:0007669"/>
    <property type="project" value="TreeGrafter"/>
</dbReference>
<dbReference type="PROSITE" id="PS01129">
    <property type="entry name" value="PSI_RLU"/>
    <property type="match status" value="1"/>
</dbReference>
<feature type="active site" evidence="4">
    <location>
        <position position="144"/>
    </location>
</feature>
<evidence type="ECO:0000256" key="1">
    <source>
        <dbReference type="ARBA" id="ARBA00010876"/>
    </source>
</evidence>
<dbReference type="InterPro" id="IPR006145">
    <property type="entry name" value="PsdUridine_synth_RsuA/RluA"/>
</dbReference>
<comment type="function">
    <text evidence="6">Responsible for synthesis of pseudouridine from uracil.</text>
</comment>
<dbReference type="GO" id="GO:0003723">
    <property type="term" value="F:RNA binding"/>
    <property type="evidence" value="ECO:0007669"/>
    <property type="project" value="UniProtKB-KW"/>
</dbReference>
<dbReference type="Pfam" id="PF00849">
    <property type="entry name" value="PseudoU_synth_2"/>
    <property type="match status" value="1"/>
</dbReference>
<dbReference type="InterPro" id="IPR020103">
    <property type="entry name" value="PsdUridine_synth_cat_dom_sf"/>
</dbReference>
<evidence type="ECO:0000259" key="7">
    <source>
        <dbReference type="SMART" id="SM00363"/>
    </source>
</evidence>
<reference evidence="9" key="1">
    <citation type="submission" date="2018-05" db="EMBL/GenBank/DDBJ databases">
        <title>Zavarzinia sp. HR-AS.</title>
        <authorList>
            <person name="Lee Y."/>
            <person name="Jeon C.O."/>
        </authorList>
    </citation>
    <scope>NUCLEOTIDE SEQUENCE [LARGE SCALE GENOMIC DNA]</scope>
    <source>
        <strain evidence="9">DSM 1231</strain>
    </source>
</reference>
<dbReference type="EC" id="5.4.99.-" evidence="6"/>
<dbReference type="NCBIfam" id="TIGR00005">
    <property type="entry name" value="rluA_subfam"/>
    <property type="match status" value="1"/>
</dbReference>
<dbReference type="OrthoDB" id="9807829at2"/>
<evidence type="ECO:0000256" key="6">
    <source>
        <dbReference type="RuleBase" id="RU362028"/>
    </source>
</evidence>
<proteinExistence type="inferred from homology"/>
<name>A0A317E3T5_9PROT</name>
<dbReference type="Pfam" id="PF01479">
    <property type="entry name" value="S4"/>
    <property type="match status" value="1"/>
</dbReference>
<evidence type="ECO:0000256" key="4">
    <source>
        <dbReference type="PIRSR" id="PIRSR606225-1"/>
    </source>
</evidence>
<dbReference type="Gene3D" id="3.30.2350.10">
    <property type="entry name" value="Pseudouridine synthase"/>
    <property type="match status" value="1"/>
</dbReference>
<dbReference type="InterPro" id="IPR002942">
    <property type="entry name" value="S4_RNA-bd"/>
</dbReference>
<dbReference type="AlphaFoldDB" id="A0A317E3T5"/>